<protein>
    <submittedName>
        <fullName evidence="2">Uncharacterized protein</fullName>
    </submittedName>
</protein>
<dbReference type="EMBL" id="JAHRIQ010000114">
    <property type="protein sequence ID" value="MEQ2220148.1"/>
    <property type="molecule type" value="Genomic_DNA"/>
</dbReference>
<feature type="region of interest" description="Disordered" evidence="1">
    <location>
        <begin position="57"/>
        <end position="77"/>
    </location>
</feature>
<evidence type="ECO:0000313" key="3">
    <source>
        <dbReference type="Proteomes" id="UP001482620"/>
    </source>
</evidence>
<gene>
    <name evidence="2" type="ORF">ILYODFUR_002412</name>
</gene>
<sequence>MAPQIRLITHYATFHVAINFLPDLHVGSCLIVCLHITFISSLNHPGIPLHFFSNSTHKHRSDVGKQEDRPSSTHCYSQKGNPSLTVAVSYYVGCIPSIK</sequence>
<reference evidence="2 3" key="1">
    <citation type="submission" date="2021-06" db="EMBL/GenBank/DDBJ databases">
        <authorList>
            <person name="Palmer J.M."/>
        </authorList>
    </citation>
    <scope>NUCLEOTIDE SEQUENCE [LARGE SCALE GENOMIC DNA]</scope>
    <source>
        <strain evidence="3">if_2019</strain>
        <tissue evidence="2">Muscle</tissue>
    </source>
</reference>
<evidence type="ECO:0000313" key="2">
    <source>
        <dbReference type="EMBL" id="MEQ2220148.1"/>
    </source>
</evidence>
<organism evidence="2 3">
    <name type="scientific">Ilyodon furcidens</name>
    <name type="common">goldbreast splitfin</name>
    <dbReference type="NCBI Taxonomy" id="33524"/>
    <lineage>
        <taxon>Eukaryota</taxon>
        <taxon>Metazoa</taxon>
        <taxon>Chordata</taxon>
        <taxon>Craniata</taxon>
        <taxon>Vertebrata</taxon>
        <taxon>Euteleostomi</taxon>
        <taxon>Actinopterygii</taxon>
        <taxon>Neopterygii</taxon>
        <taxon>Teleostei</taxon>
        <taxon>Neoteleostei</taxon>
        <taxon>Acanthomorphata</taxon>
        <taxon>Ovalentaria</taxon>
        <taxon>Atherinomorphae</taxon>
        <taxon>Cyprinodontiformes</taxon>
        <taxon>Goodeidae</taxon>
        <taxon>Ilyodon</taxon>
    </lineage>
</organism>
<name>A0ABV0SKS0_9TELE</name>
<keyword evidence="3" id="KW-1185">Reference proteome</keyword>
<dbReference type="Proteomes" id="UP001482620">
    <property type="component" value="Unassembled WGS sequence"/>
</dbReference>
<comment type="caution">
    <text evidence="2">The sequence shown here is derived from an EMBL/GenBank/DDBJ whole genome shotgun (WGS) entry which is preliminary data.</text>
</comment>
<accession>A0ABV0SKS0</accession>
<proteinExistence type="predicted"/>
<feature type="compositionally biased region" description="Basic and acidic residues" evidence="1">
    <location>
        <begin position="61"/>
        <end position="71"/>
    </location>
</feature>
<evidence type="ECO:0000256" key="1">
    <source>
        <dbReference type="SAM" id="MobiDB-lite"/>
    </source>
</evidence>